<protein>
    <submittedName>
        <fullName evidence="3">HAT C-terminal dimerisation domain-containing protein</fullName>
    </submittedName>
</protein>
<dbReference type="SUPFAM" id="SSF53098">
    <property type="entry name" value="Ribonuclease H-like"/>
    <property type="match status" value="1"/>
</dbReference>
<proteinExistence type="predicted"/>
<dbReference type="WBParaSite" id="jg179.2">
    <property type="protein sequence ID" value="jg179.2"/>
    <property type="gene ID" value="jg179"/>
</dbReference>
<dbReference type="GO" id="GO:0046983">
    <property type="term" value="F:protein dimerization activity"/>
    <property type="evidence" value="ECO:0007669"/>
    <property type="project" value="InterPro"/>
</dbReference>
<reference evidence="3" key="1">
    <citation type="submission" date="2022-11" db="UniProtKB">
        <authorList>
            <consortium name="WormBaseParasite"/>
        </authorList>
    </citation>
    <scope>IDENTIFICATION</scope>
</reference>
<feature type="domain" description="HAT C-terminal dimerisation" evidence="1">
    <location>
        <begin position="65"/>
        <end position="94"/>
    </location>
</feature>
<organism evidence="2 3">
    <name type="scientific">Ditylenchus dipsaci</name>
    <dbReference type="NCBI Taxonomy" id="166011"/>
    <lineage>
        <taxon>Eukaryota</taxon>
        <taxon>Metazoa</taxon>
        <taxon>Ecdysozoa</taxon>
        <taxon>Nematoda</taxon>
        <taxon>Chromadorea</taxon>
        <taxon>Rhabditida</taxon>
        <taxon>Tylenchina</taxon>
        <taxon>Tylenchomorpha</taxon>
        <taxon>Sphaerularioidea</taxon>
        <taxon>Anguinidae</taxon>
        <taxon>Anguininae</taxon>
        <taxon>Ditylenchus</taxon>
    </lineage>
</organism>
<dbReference type="Proteomes" id="UP000887574">
    <property type="component" value="Unplaced"/>
</dbReference>
<dbReference type="InterPro" id="IPR008906">
    <property type="entry name" value="HATC_C_dom"/>
</dbReference>
<dbReference type="AlphaFoldDB" id="A0A915DC86"/>
<name>A0A915DC86_9BILA</name>
<evidence type="ECO:0000259" key="1">
    <source>
        <dbReference type="Pfam" id="PF05699"/>
    </source>
</evidence>
<accession>A0A915DC86</accession>
<sequence>MSILGVTHHFRDGNGILRRLFLGLCELNASHTGTAIRRELNKMLAEYGLSIKDVFKVITEEARSVAILAIEVLSIPATSSTIERIFSQAGLTTNGHWKKPHLIS</sequence>
<dbReference type="Pfam" id="PF05699">
    <property type="entry name" value="Dimer_Tnp_hAT"/>
    <property type="match status" value="1"/>
</dbReference>
<keyword evidence="2" id="KW-1185">Reference proteome</keyword>
<evidence type="ECO:0000313" key="3">
    <source>
        <dbReference type="WBParaSite" id="jg179.2"/>
    </source>
</evidence>
<dbReference type="InterPro" id="IPR012337">
    <property type="entry name" value="RNaseH-like_sf"/>
</dbReference>
<evidence type="ECO:0000313" key="2">
    <source>
        <dbReference type="Proteomes" id="UP000887574"/>
    </source>
</evidence>